<comment type="caution">
    <text evidence="2">The sequence shown here is derived from an EMBL/GenBank/DDBJ whole genome shotgun (WGS) entry which is preliminary data.</text>
</comment>
<accession>A0ABP9YGR0</accession>
<dbReference type="PANTHER" id="PTHR28027:SF2">
    <property type="entry name" value="TRANSCRIPTIONAL REGULATOR MIT1"/>
    <property type="match status" value="1"/>
</dbReference>
<name>A0ABP9YGR0_9FUNG</name>
<gene>
    <name evidence="2" type="ORF">HPULCUR_011668</name>
</gene>
<dbReference type="EMBL" id="BAABUJ010000057">
    <property type="protein sequence ID" value="GAA5806139.1"/>
    <property type="molecule type" value="Genomic_DNA"/>
</dbReference>
<feature type="compositionally biased region" description="Polar residues" evidence="1">
    <location>
        <begin position="289"/>
        <end position="305"/>
    </location>
</feature>
<evidence type="ECO:0000256" key="1">
    <source>
        <dbReference type="SAM" id="MobiDB-lite"/>
    </source>
</evidence>
<protein>
    <submittedName>
        <fullName evidence="2">Uncharacterized protein</fullName>
    </submittedName>
</protein>
<dbReference type="InterPro" id="IPR018608">
    <property type="entry name" value="Gti1/Pac2"/>
</dbReference>
<feature type="compositionally biased region" description="Polar residues" evidence="1">
    <location>
        <begin position="312"/>
        <end position="329"/>
    </location>
</feature>
<proteinExistence type="predicted"/>
<evidence type="ECO:0000313" key="3">
    <source>
        <dbReference type="Proteomes" id="UP001476247"/>
    </source>
</evidence>
<dbReference type="PANTHER" id="PTHR28027">
    <property type="entry name" value="TRANSCRIPTIONAL REGULATOR MIT1"/>
    <property type="match status" value="1"/>
</dbReference>
<organism evidence="2 3">
    <name type="scientific">Helicostylum pulchrum</name>
    <dbReference type="NCBI Taxonomy" id="562976"/>
    <lineage>
        <taxon>Eukaryota</taxon>
        <taxon>Fungi</taxon>
        <taxon>Fungi incertae sedis</taxon>
        <taxon>Mucoromycota</taxon>
        <taxon>Mucoromycotina</taxon>
        <taxon>Mucoromycetes</taxon>
        <taxon>Mucorales</taxon>
        <taxon>Mucorineae</taxon>
        <taxon>Mucoraceae</taxon>
        <taxon>Helicostylum</taxon>
    </lineage>
</organism>
<dbReference type="Proteomes" id="UP001476247">
    <property type="component" value="Unassembled WGS sequence"/>
</dbReference>
<reference evidence="2 3" key="1">
    <citation type="submission" date="2024-04" db="EMBL/GenBank/DDBJ databases">
        <title>genome sequences of Mucor flavus KT1a and Helicostylum pulchrum KT1b strains isolation_sourced from the surface of a dry-aged beef.</title>
        <authorList>
            <person name="Toyotome T."/>
            <person name="Hosono M."/>
            <person name="Torimaru M."/>
            <person name="Fukuda K."/>
            <person name="Mikami N."/>
        </authorList>
    </citation>
    <scope>NUCLEOTIDE SEQUENCE [LARGE SCALE GENOMIC DNA]</scope>
    <source>
        <strain evidence="2 3">KT1b</strain>
    </source>
</reference>
<feature type="region of interest" description="Disordered" evidence="1">
    <location>
        <begin position="282"/>
        <end position="329"/>
    </location>
</feature>
<sequence>MASKKNKQNTVRATFHGYIENTRDSLLLFEACKRGIIPRISRRLQDKERHLIKSGSVFCFDENESGIKRWTDGLVWSPSRILGNFLIYRELDDKKLIRSSSADYGMMHGGATNIDENNNNEMLRSRSSSLGSSSTAVTATGYVVAPDHLRRQREKALLGSLKNSYKFKRNGLIKKSMSLIVDGVQQHIISYYSKEDVLSNRLKTPSSIVELSSLEVSPGLCLRQNFRIPIFLSEEISDDRFMEEYQNSNSKRKFSDFSSVPQYEMGSSPSSFASSSSGSSSSNHLISSIDNNQQPSQFFTTSTKAPNRLYTPVTQNNSYSEPRSNKISFNSYKDMQPTVRKKNVSSSSNAMYPAKDINYHDGLRLNTSQYNNHATQLSEQEQQAAMMTNLMKKSFISMNSKPEPHLPVDIIQNNNGSFDKKFSNTSNITSAKSFSNINNKREITNAQYNNDMSMNFSPVDLLPRGGFHASVYNDDFHQGQNPHQHLFSSSSFHTINHAALPNRTEIATNSFMLDMNLLLGTGWNEFELQM</sequence>
<keyword evidence="3" id="KW-1185">Reference proteome</keyword>
<dbReference type="Pfam" id="PF09729">
    <property type="entry name" value="Gti1_Pac2"/>
    <property type="match status" value="1"/>
</dbReference>
<evidence type="ECO:0000313" key="2">
    <source>
        <dbReference type="EMBL" id="GAA5806139.1"/>
    </source>
</evidence>